<sequence>MSMNIELSIADQELLNDKSISSEQIFSQLNYFRNGFPPMNIVRPAIKKDGIIKLSESQKISYELQYDAAIENKEVMKFVPASGAATRMFKVMYEFLRKHRGTEVGQADFTEYPSDHDVMVLFDRIKDFAFYYDLKEMLAEKGGDIDDLLTQRAYVQMLETLLEGDGMEYGSLPKGLLKFHKYGESEMRTPVEEHLVEGAMYGKSTGNVVKIHFTVSPEHMERFQKHLEVVQPIYEERFHTSFEITFSVQKPATDTIAATMDNKPFRMENGKILFRPGGHGALIENLNDLDSDIIFIKNIDNVQPDRLKPDVEFNKKVLAGVLISYQKKVFKYLNLIDEGNVGFELRSEMENFLKEDLYTVFPKSYQDLSDEGKLEYLHTKLNRPIRVSGMVKNEGEPGGGPFWAVNPDGSISLQIVESAQIDMNDPAKVAVVEQATHFNPVDLVCGVRNYKGEKFNLLDFRDSDTGFIAIKSRNGEEVKSQELPGLWNGAMSDWNTIFVEAPAATFSPVKKVNDLLRRAHWTKDQLFLLS</sequence>
<keyword evidence="3" id="KW-1185">Reference proteome</keyword>
<dbReference type="EMBL" id="QGDO01000004">
    <property type="protein sequence ID" value="PWJ40928.1"/>
    <property type="molecule type" value="Genomic_DNA"/>
</dbReference>
<dbReference type="InterPro" id="IPR029044">
    <property type="entry name" value="Nucleotide-diphossugar_trans"/>
</dbReference>
<evidence type="ECO:0000313" key="2">
    <source>
        <dbReference type="EMBL" id="PWJ40928.1"/>
    </source>
</evidence>
<feature type="domain" description="DUF4301" evidence="1">
    <location>
        <begin position="11"/>
        <end position="520"/>
    </location>
</feature>
<accession>A0A315Z8E0</accession>
<organism evidence="2 3">
    <name type="scientific">Sediminitomix flava</name>
    <dbReference type="NCBI Taxonomy" id="379075"/>
    <lineage>
        <taxon>Bacteria</taxon>
        <taxon>Pseudomonadati</taxon>
        <taxon>Bacteroidota</taxon>
        <taxon>Cytophagia</taxon>
        <taxon>Cytophagales</taxon>
        <taxon>Flammeovirgaceae</taxon>
        <taxon>Sediminitomix</taxon>
    </lineage>
</organism>
<name>A0A315Z8E0_SEDFL</name>
<proteinExistence type="predicted"/>
<dbReference type="InterPro" id="IPR025393">
    <property type="entry name" value="DUF4301"/>
</dbReference>
<evidence type="ECO:0000313" key="3">
    <source>
        <dbReference type="Proteomes" id="UP000245535"/>
    </source>
</evidence>
<dbReference type="Pfam" id="PF14134">
    <property type="entry name" value="DUF4301"/>
    <property type="match status" value="1"/>
</dbReference>
<dbReference type="Proteomes" id="UP000245535">
    <property type="component" value="Unassembled WGS sequence"/>
</dbReference>
<comment type="caution">
    <text evidence="2">The sequence shown here is derived from an EMBL/GenBank/DDBJ whole genome shotgun (WGS) entry which is preliminary data.</text>
</comment>
<reference evidence="2 3" key="1">
    <citation type="submission" date="2018-03" db="EMBL/GenBank/DDBJ databases">
        <title>Genomic Encyclopedia of Archaeal and Bacterial Type Strains, Phase II (KMG-II): from individual species to whole genera.</title>
        <authorList>
            <person name="Goeker M."/>
        </authorList>
    </citation>
    <scope>NUCLEOTIDE SEQUENCE [LARGE SCALE GENOMIC DNA]</scope>
    <source>
        <strain evidence="2 3">DSM 28229</strain>
    </source>
</reference>
<protein>
    <submittedName>
        <fullName evidence="2">Uncharacterized protein DUF4301</fullName>
    </submittedName>
</protein>
<gene>
    <name evidence="2" type="ORF">BC781_104194</name>
</gene>
<dbReference type="AlphaFoldDB" id="A0A315Z8E0"/>
<evidence type="ECO:0000259" key="1">
    <source>
        <dbReference type="Pfam" id="PF14134"/>
    </source>
</evidence>
<dbReference type="SUPFAM" id="SSF53448">
    <property type="entry name" value="Nucleotide-diphospho-sugar transferases"/>
    <property type="match status" value="1"/>
</dbReference>